<dbReference type="Gene3D" id="3.30.300.30">
    <property type="match status" value="1"/>
</dbReference>
<dbReference type="InterPro" id="IPR000873">
    <property type="entry name" value="AMP-dep_synth/lig_dom"/>
</dbReference>
<comment type="caution">
    <text evidence="2">The sequence shown here is derived from an EMBL/GenBank/DDBJ whole genome shotgun (WGS) entry which is preliminary data.</text>
</comment>
<dbReference type="EMBL" id="JBHLUH010000008">
    <property type="protein sequence ID" value="MFC0527343.1"/>
    <property type="molecule type" value="Genomic_DNA"/>
</dbReference>
<proteinExistence type="predicted"/>
<protein>
    <submittedName>
        <fullName evidence="2">AMP-binding protein</fullName>
    </submittedName>
</protein>
<name>A0ABV6LYK8_9ACTN</name>
<evidence type="ECO:0000313" key="3">
    <source>
        <dbReference type="Proteomes" id="UP001589867"/>
    </source>
</evidence>
<feature type="domain" description="AMP-dependent synthetase/ligase" evidence="1">
    <location>
        <begin position="25"/>
        <end position="391"/>
    </location>
</feature>
<dbReference type="Proteomes" id="UP001589867">
    <property type="component" value="Unassembled WGS sequence"/>
</dbReference>
<reference evidence="2 3" key="1">
    <citation type="submission" date="2024-09" db="EMBL/GenBank/DDBJ databases">
        <authorList>
            <person name="Sun Q."/>
            <person name="Mori K."/>
        </authorList>
    </citation>
    <scope>NUCLEOTIDE SEQUENCE [LARGE SCALE GENOMIC DNA]</scope>
    <source>
        <strain evidence="2 3">TBRC 3947</strain>
    </source>
</reference>
<dbReference type="PROSITE" id="PS00455">
    <property type="entry name" value="AMP_BINDING"/>
    <property type="match status" value="1"/>
</dbReference>
<dbReference type="SUPFAM" id="SSF56801">
    <property type="entry name" value="Acetyl-CoA synthetase-like"/>
    <property type="match status" value="1"/>
</dbReference>
<dbReference type="PANTHER" id="PTHR45527:SF1">
    <property type="entry name" value="FATTY ACID SYNTHASE"/>
    <property type="match status" value="1"/>
</dbReference>
<dbReference type="InterPro" id="IPR020845">
    <property type="entry name" value="AMP-binding_CS"/>
</dbReference>
<evidence type="ECO:0000313" key="2">
    <source>
        <dbReference type="EMBL" id="MFC0527343.1"/>
    </source>
</evidence>
<dbReference type="InterPro" id="IPR042099">
    <property type="entry name" value="ANL_N_sf"/>
</dbReference>
<gene>
    <name evidence="2" type="ORF">ACFFIA_06685</name>
</gene>
<organism evidence="2 3">
    <name type="scientific">Phytohabitans kaempferiae</name>
    <dbReference type="NCBI Taxonomy" id="1620943"/>
    <lineage>
        <taxon>Bacteria</taxon>
        <taxon>Bacillati</taxon>
        <taxon>Actinomycetota</taxon>
        <taxon>Actinomycetes</taxon>
        <taxon>Micromonosporales</taxon>
        <taxon>Micromonosporaceae</taxon>
    </lineage>
</organism>
<keyword evidence="3" id="KW-1185">Reference proteome</keyword>
<dbReference type="Gene3D" id="3.40.50.12780">
    <property type="entry name" value="N-terminal domain of ligase-like"/>
    <property type="match status" value="1"/>
</dbReference>
<dbReference type="Pfam" id="PF00501">
    <property type="entry name" value="AMP-binding"/>
    <property type="match status" value="1"/>
</dbReference>
<dbReference type="RefSeq" id="WP_377247076.1">
    <property type="nucleotide sequence ID" value="NZ_JBHLUH010000008.1"/>
</dbReference>
<dbReference type="PANTHER" id="PTHR45527">
    <property type="entry name" value="NONRIBOSOMAL PEPTIDE SYNTHETASE"/>
    <property type="match status" value="1"/>
</dbReference>
<dbReference type="InterPro" id="IPR045851">
    <property type="entry name" value="AMP-bd_C_sf"/>
</dbReference>
<sequence length="535" mass="56540">MNPTNEHATAEPALYGRFLRGLALSPDGVAVRVGSESITYRHAHEMALRWGGALAGAKARAVGVLAGKGLTAYVGTLAALYAGATVVPLRPDFPAARTRQMLAASGARALVVDDSGLAALPRLLDDTSASAGPAELAVLAPGAAAGGGGPFPRLVAAPGEALDAPLPVTPDDAAYLLFTSGSTGRPKGVVITHGSTDHYFRLLDARYDFTPRDVFSQTFDLNFDCALFDMFCAWGAGATLQAVPPQAYRELPAFLAEREVTVWFSTPSAIALVRRMDGLAAAAMPGLRWSFFAGEALTCRDAADWRRAAPASTLENLYGPTELTITVAAYRWCDETTPGLAVNGVVPIGALHEGHDHFLLDDGDGGGPAGADAGGEGELCVAGPQLTPGYLDPDDGLHRFLERDSRRFYRTGDRVRRIGPGEFAYLGRLDTQVQVQGWRVELAEVEQALRTCGVDDAVVVGVQAAATELFAFYTGTPVAPVAITRRLRQILPDGVIPKHYRNVAEFPLNANRKVDRSALAARARDLLAAEAPGAE</sequence>
<accession>A0ABV6LYK8</accession>
<dbReference type="InterPro" id="IPR020459">
    <property type="entry name" value="AMP-binding"/>
</dbReference>
<dbReference type="PRINTS" id="PR00154">
    <property type="entry name" value="AMPBINDING"/>
</dbReference>
<evidence type="ECO:0000259" key="1">
    <source>
        <dbReference type="Pfam" id="PF00501"/>
    </source>
</evidence>